<feature type="region of interest" description="Disordered" evidence="1">
    <location>
        <begin position="1"/>
        <end position="54"/>
    </location>
</feature>
<accession>A0AAD7NCT0</accession>
<evidence type="ECO:0000256" key="1">
    <source>
        <dbReference type="SAM" id="MobiDB-lite"/>
    </source>
</evidence>
<dbReference type="InterPro" id="IPR027417">
    <property type="entry name" value="P-loop_NTPase"/>
</dbReference>
<dbReference type="Proteomes" id="UP001215598">
    <property type="component" value="Unassembled WGS sequence"/>
</dbReference>
<evidence type="ECO:0000313" key="3">
    <source>
        <dbReference type="Proteomes" id="UP001215598"/>
    </source>
</evidence>
<protein>
    <submittedName>
        <fullName evidence="2">Uncharacterized protein</fullName>
    </submittedName>
</protein>
<sequence length="148" mass="16219">MGYSDTEPYVGRKPVDSSNPSLPAGHSYIAPRADPPHHSAHTPNPPYGHPHPKFPATFLAGAHITAQNVNHNWRGEAGIDILHRAAALEALYDSADSYPQPRCHPETRTEMLDKLYNWCTKGNTEHPICWLHGPAGAGKSAIMQTLSR</sequence>
<dbReference type="EMBL" id="JARKIB010000049">
    <property type="protein sequence ID" value="KAJ7755427.1"/>
    <property type="molecule type" value="Genomic_DNA"/>
</dbReference>
<comment type="caution">
    <text evidence="2">The sequence shown here is derived from an EMBL/GenBank/DDBJ whole genome shotgun (WGS) entry which is preliminary data.</text>
</comment>
<dbReference type="SUPFAM" id="SSF52540">
    <property type="entry name" value="P-loop containing nucleoside triphosphate hydrolases"/>
    <property type="match status" value="1"/>
</dbReference>
<gene>
    <name evidence="2" type="ORF">B0H16DRAFT_715061</name>
</gene>
<dbReference type="AlphaFoldDB" id="A0AAD7NCT0"/>
<name>A0AAD7NCT0_9AGAR</name>
<organism evidence="2 3">
    <name type="scientific">Mycena metata</name>
    <dbReference type="NCBI Taxonomy" id="1033252"/>
    <lineage>
        <taxon>Eukaryota</taxon>
        <taxon>Fungi</taxon>
        <taxon>Dikarya</taxon>
        <taxon>Basidiomycota</taxon>
        <taxon>Agaricomycotina</taxon>
        <taxon>Agaricomycetes</taxon>
        <taxon>Agaricomycetidae</taxon>
        <taxon>Agaricales</taxon>
        <taxon>Marasmiineae</taxon>
        <taxon>Mycenaceae</taxon>
        <taxon>Mycena</taxon>
    </lineage>
</organism>
<keyword evidence="3" id="KW-1185">Reference proteome</keyword>
<evidence type="ECO:0000313" key="2">
    <source>
        <dbReference type="EMBL" id="KAJ7755427.1"/>
    </source>
</evidence>
<proteinExistence type="predicted"/>
<reference evidence="2" key="1">
    <citation type="submission" date="2023-03" db="EMBL/GenBank/DDBJ databases">
        <title>Massive genome expansion in bonnet fungi (Mycena s.s.) driven by repeated elements and novel gene families across ecological guilds.</title>
        <authorList>
            <consortium name="Lawrence Berkeley National Laboratory"/>
            <person name="Harder C.B."/>
            <person name="Miyauchi S."/>
            <person name="Viragh M."/>
            <person name="Kuo A."/>
            <person name="Thoen E."/>
            <person name="Andreopoulos B."/>
            <person name="Lu D."/>
            <person name="Skrede I."/>
            <person name="Drula E."/>
            <person name="Henrissat B."/>
            <person name="Morin E."/>
            <person name="Kohler A."/>
            <person name="Barry K."/>
            <person name="LaButti K."/>
            <person name="Morin E."/>
            <person name="Salamov A."/>
            <person name="Lipzen A."/>
            <person name="Mereny Z."/>
            <person name="Hegedus B."/>
            <person name="Baldrian P."/>
            <person name="Stursova M."/>
            <person name="Weitz H."/>
            <person name="Taylor A."/>
            <person name="Grigoriev I.V."/>
            <person name="Nagy L.G."/>
            <person name="Martin F."/>
            <person name="Kauserud H."/>
        </authorList>
    </citation>
    <scope>NUCLEOTIDE SEQUENCE</scope>
    <source>
        <strain evidence="2">CBHHK182m</strain>
    </source>
</reference>